<proteinExistence type="predicted"/>
<evidence type="ECO:0000313" key="2">
    <source>
        <dbReference type="EMBL" id="DAE32582.1"/>
    </source>
</evidence>
<accession>A0A8S5RMK7</accession>
<dbReference type="EMBL" id="BK059124">
    <property type="protein sequence ID" value="DAE32582.1"/>
    <property type="molecule type" value="Genomic_DNA"/>
</dbReference>
<sequence>MPGTYITPMTWNRRWWIDLSANDSPQWAEVSVGITSRGNSINEQSQEYYDMAGRGVAESEVTGVSVSRTFTGFRRFGDAAQDAIMDRLYDLDNRKVKFIECYDNLGSGKPNGRQGEGVLSITDDGSGDAQNRENISFGLKILGTPQKGTVTIGEDGTPTFSPQAAEAKAASK</sequence>
<organism evidence="2">
    <name type="scientific">virus sp. ctusH3</name>
    <dbReference type="NCBI Taxonomy" id="2825826"/>
    <lineage>
        <taxon>Viruses</taxon>
    </lineage>
</organism>
<feature type="region of interest" description="Disordered" evidence="1">
    <location>
        <begin position="149"/>
        <end position="172"/>
    </location>
</feature>
<name>A0A8S5RMK7_9VIRU</name>
<evidence type="ECO:0000256" key="1">
    <source>
        <dbReference type="SAM" id="MobiDB-lite"/>
    </source>
</evidence>
<reference evidence="2" key="1">
    <citation type="journal article" date="2021" name="Proc. Natl. Acad. Sci. U.S.A.">
        <title>A Catalog of Tens of Thousands of Viruses from Human Metagenomes Reveals Hidden Associations with Chronic Diseases.</title>
        <authorList>
            <person name="Tisza M.J."/>
            <person name="Buck C.B."/>
        </authorList>
    </citation>
    <scope>NUCLEOTIDE SEQUENCE</scope>
    <source>
        <strain evidence="2">CtusH3</strain>
    </source>
</reference>
<dbReference type="NCBIfam" id="NF047353">
    <property type="entry name" value="tube_lmo2291"/>
    <property type="match status" value="1"/>
</dbReference>
<protein>
    <submittedName>
        <fullName evidence="2">Uncharacterized protein</fullName>
    </submittedName>
</protein>